<evidence type="ECO:0000256" key="9">
    <source>
        <dbReference type="SAM" id="Phobius"/>
    </source>
</evidence>
<feature type="domain" description="Prolamin-like" evidence="10">
    <location>
        <begin position="80"/>
        <end position="144"/>
    </location>
</feature>
<evidence type="ECO:0000256" key="7">
    <source>
        <dbReference type="ARBA" id="ARBA00034457"/>
    </source>
</evidence>
<comment type="similarity">
    <text evidence="8">Belongs to the plant egg cell-secreted peptide family.</text>
</comment>
<evidence type="ECO:0000313" key="11">
    <source>
        <dbReference type="EMBL" id="KAE7998239.1"/>
    </source>
</evidence>
<evidence type="ECO:0000256" key="4">
    <source>
        <dbReference type="ARBA" id="ARBA00022729"/>
    </source>
</evidence>
<dbReference type="PANTHER" id="PTHR35293">
    <property type="entry name" value="EGG CELL-SECRETED PROTEIN 1.5"/>
    <property type="match status" value="1"/>
</dbReference>
<evidence type="ECO:0000256" key="6">
    <source>
        <dbReference type="ARBA" id="ARBA00023329"/>
    </source>
</evidence>
<organism evidence="11 12">
    <name type="scientific">Carpinus fangiana</name>
    <dbReference type="NCBI Taxonomy" id="176857"/>
    <lineage>
        <taxon>Eukaryota</taxon>
        <taxon>Viridiplantae</taxon>
        <taxon>Streptophyta</taxon>
        <taxon>Embryophyta</taxon>
        <taxon>Tracheophyta</taxon>
        <taxon>Spermatophyta</taxon>
        <taxon>Magnoliopsida</taxon>
        <taxon>eudicotyledons</taxon>
        <taxon>Gunneridae</taxon>
        <taxon>Pentapetalae</taxon>
        <taxon>rosids</taxon>
        <taxon>fabids</taxon>
        <taxon>Fagales</taxon>
        <taxon>Betulaceae</taxon>
        <taxon>Carpinus</taxon>
    </lineage>
</organism>
<evidence type="ECO:0000256" key="1">
    <source>
        <dbReference type="ARBA" id="ARBA00004541"/>
    </source>
</evidence>
<reference evidence="11 12" key="1">
    <citation type="submission" date="2019-06" db="EMBL/GenBank/DDBJ databases">
        <title>A chromosomal-level reference genome of Carpinus fangiana (Coryloideae, Betulaceae).</title>
        <authorList>
            <person name="Yang X."/>
            <person name="Wang Z."/>
            <person name="Zhang L."/>
            <person name="Hao G."/>
            <person name="Liu J."/>
            <person name="Yang Y."/>
        </authorList>
    </citation>
    <scope>NUCLEOTIDE SEQUENCE [LARGE SCALE GENOMIC DNA]</scope>
    <source>
        <strain evidence="11">Cfa_2016G</strain>
        <tissue evidence="11">Leaf</tissue>
    </source>
</reference>
<evidence type="ECO:0000259" key="10">
    <source>
        <dbReference type="Pfam" id="PF05617"/>
    </source>
</evidence>
<dbReference type="GO" id="GO:0031410">
    <property type="term" value="C:cytoplasmic vesicle"/>
    <property type="evidence" value="ECO:0007669"/>
    <property type="project" value="UniProtKB-SubCell"/>
</dbReference>
<evidence type="ECO:0000256" key="3">
    <source>
        <dbReference type="ARBA" id="ARBA00022525"/>
    </source>
</evidence>
<keyword evidence="6" id="KW-0968">Cytoplasmic vesicle</keyword>
<proteinExistence type="inferred from homology"/>
<keyword evidence="9" id="KW-0472">Membrane</keyword>
<name>A0A5N6QHW6_9ROSI</name>
<dbReference type="Proteomes" id="UP000327013">
    <property type="component" value="Chromosome 1"/>
</dbReference>
<feature type="transmembrane region" description="Helical" evidence="9">
    <location>
        <begin position="32"/>
        <end position="53"/>
    </location>
</feature>
<accession>A0A5N6QHW6</accession>
<dbReference type="GO" id="GO:0009567">
    <property type="term" value="P:double fertilization forming a zygote and endosperm"/>
    <property type="evidence" value="ECO:0007669"/>
    <property type="project" value="InterPro"/>
</dbReference>
<evidence type="ECO:0000256" key="2">
    <source>
        <dbReference type="ARBA" id="ARBA00004613"/>
    </source>
</evidence>
<keyword evidence="12" id="KW-1185">Reference proteome</keyword>
<dbReference type="OrthoDB" id="776947at2759"/>
<dbReference type="GO" id="GO:0005576">
    <property type="term" value="C:extracellular region"/>
    <property type="evidence" value="ECO:0007669"/>
    <property type="project" value="UniProtKB-SubCell"/>
</dbReference>
<dbReference type="Pfam" id="PF05617">
    <property type="entry name" value="Prolamin_like"/>
    <property type="match status" value="1"/>
</dbReference>
<keyword evidence="3" id="KW-0964">Secreted</keyword>
<evidence type="ECO:0000256" key="5">
    <source>
        <dbReference type="ARBA" id="ARBA00023279"/>
    </source>
</evidence>
<evidence type="ECO:0000313" key="12">
    <source>
        <dbReference type="Proteomes" id="UP000327013"/>
    </source>
</evidence>
<evidence type="ECO:0000256" key="8">
    <source>
        <dbReference type="ARBA" id="ARBA00034484"/>
    </source>
</evidence>
<protein>
    <recommendedName>
        <fullName evidence="10">Prolamin-like domain-containing protein</fullName>
    </recommendedName>
</protein>
<comment type="function">
    <text evidence="7">Involved in the regulation of gamete interactions during the double fertilization and to prevent multiple-pollen tube attraction; mediates the redistribution of the gamete fusogen HAP2/GCS1 to the cell surface after secretion upon sperm arrival.</text>
</comment>
<keyword evidence="9" id="KW-1133">Transmembrane helix</keyword>
<dbReference type="PANTHER" id="PTHR35293:SF1">
    <property type="entry name" value="EGG CELL-SECRETED PROTEIN 1.5"/>
    <property type="match status" value="1"/>
</dbReference>
<comment type="subcellular location">
    <subcellularLocation>
        <location evidence="1">Cytoplasmic vesicle</location>
    </subcellularLocation>
    <subcellularLocation>
        <location evidence="2">Secreted</location>
    </subcellularLocation>
</comment>
<sequence length="187" mass="20723">MEHRGRHGSNRAAKLRLHPQSSVKVGRQRVELLGVVDGASVLFLTLLLAWSTVADMAATELLSSGSTLKARLKLDGSESNCWESLMELQWCTGEIIMFFLNGETYLYPNCCRAIRIIEHECWPNMLVSLGFTEQEGGILGVYCDATDNDDTTHPSPAPPPNGQGGAIDNFSMKLASEFHYHNFDTYN</sequence>
<dbReference type="GO" id="GO:2000008">
    <property type="term" value="P:regulation of protein localization to cell surface"/>
    <property type="evidence" value="ECO:0007669"/>
    <property type="project" value="UniProtKB-ARBA"/>
</dbReference>
<dbReference type="AlphaFoldDB" id="A0A5N6QHW6"/>
<keyword evidence="9" id="KW-0812">Transmembrane</keyword>
<keyword evidence="5" id="KW-0278">Fertilization</keyword>
<keyword evidence="4" id="KW-0732">Signal</keyword>
<dbReference type="InterPro" id="IPR008502">
    <property type="entry name" value="Prolamin-like"/>
</dbReference>
<dbReference type="GO" id="GO:0080155">
    <property type="term" value="P:regulation of double fertilization forming a zygote and endosperm"/>
    <property type="evidence" value="ECO:0007669"/>
    <property type="project" value="UniProtKB-ARBA"/>
</dbReference>
<dbReference type="InterPro" id="IPR044711">
    <property type="entry name" value="EC11-15"/>
</dbReference>
<gene>
    <name evidence="11" type="ORF">FH972_002804</name>
</gene>
<dbReference type="EMBL" id="CM017321">
    <property type="protein sequence ID" value="KAE7998239.1"/>
    <property type="molecule type" value="Genomic_DNA"/>
</dbReference>